<reference evidence="1" key="1">
    <citation type="submission" date="2018-02" db="EMBL/GenBank/DDBJ databases">
        <title>Rhizophora mucronata_Transcriptome.</title>
        <authorList>
            <person name="Meera S.P."/>
            <person name="Sreeshan A."/>
            <person name="Augustine A."/>
        </authorList>
    </citation>
    <scope>NUCLEOTIDE SEQUENCE</scope>
    <source>
        <tissue evidence="1">Leaf</tissue>
    </source>
</reference>
<sequence length="99" mass="11189">MLMILFPSLVMAMSDIPCPFQHSNSLPSRSQRQMLLSVKPANMPLLSGNHPHETKPTPIFSYMWMHSPELTPQRLITSSCPQVRIWLSSGLHETVNTGF</sequence>
<dbReference type="AlphaFoldDB" id="A0A2P2JZ61"/>
<name>A0A2P2JZ61_RHIMU</name>
<dbReference type="EMBL" id="GGEC01018267">
    <property type="protein sequence ID" value="MBW98750.1"/>
    <property type="molecule type" value="Transcribed_RNA"/>
</dbReference>
<evidence type="ECO:0000313" key="1">
    <source>
        <dbReference type="EMBL" id="MBW98750.1"/>
    </source>
</evidence>
<organism evidence="1">
    <name type="scientific">Rhizophora mucronata</name>
    <name type="common">Asiatic mangrove</name>
    <dbReference type="NCBI Taxonomy" id="61149"/>
    <lineage>
        <taxon>Eukaryota</taxon>
        <taxon>Viridiplantae</taxon>
        <taxon>Streptophyta</taxon>
        <taxon>Embryophyta</taxon>
        <taxon>Tracheophyta</taxon>
        <taxon>Spermatophyta</taxon>
        <taxon>Magnoliopsida</taxon>
        <taxon>eudicotyledons</taxon>
        <taxon>Gunneridae</taxon>
        <taxon>Pentapetalae</taxon>
        <taxon>rosids</taxon>
        <taxon>fabids</taxon>
        <taxon>Malpighiales</taxon>
        <taxon>Rhizophoraceae</taxon>
        <taxon>Rhizophora</taxon>
    </lineage>
</organism>
<proteinExistence type="predicted"/>
<protein>
    <submittedName>
        <fullName evidence="1">WD repeat-containing protein 26-like</fullName>
    </submittedName>
</protein>
<accession>A0A2P2JZ61</accession>